<dbReference type="InterPro" id="IPR005632">
    <property type="entry name" value="Chaperone_Skp"/>
</dbReference>
<dbReference type="InterPro" id="IPR024930">
    <property type="entry name" value="Skp_dom_sf"/>
</dbReference>
<dbReference type="SUPFAM" id="SSF111384">
    <property type="entry name" value="OmpH-like"/>
    <property type="match status" value="1"/>
</dbReference>
<evidence type="ECO:0008006" key="5">
    <source>
        <dbReference type="Google" id="ProtNLM"/>
    </source>
</evidence>
<dbReference type="PANTHER" id="PTHR35089">
    <property type="entry name" value="CHAPERONE PROTEIN SKP"/>
    <property type="match status" value="1"/>
</dbReference>
<dbReference type="GO" id="GO:0051082">
    <property type="term" value="F:unfolded protein binding"/>
    <property type="evidence" value="ECO:0007669"/>
    <property type="project" value="InterPro"/>
</dbReference>
<organism evidence="4">
    <name type="scientific">marine metagenome</name>
    <dbReference type="NCBI Taxonomy" id="408172"/>
    <lineage>
        <taxon>unclassified sequences</taxon>
        <taxon>metagenomes</taxon>
        <taxon>ecological metagenomes</taxon>
    </lineage>
</organism>
<evidence type="ECO:0000313" key="4">
    <source>
        <dbReference type="EMBL" id="SVC25393.1"/>
    </source>
</evidence>
<dbReference type="PANTHER" id="PTHR35089:SF1">
    <property type="entry name" value="CHAPERONE PROTEIN SKP"/>
    <property type="match status" value="1"/>
</dbReference>
<reference evidence="4" key="1">
    <citation type="submission" date="2018-05" db="EMBL/GenBank/DDBJ databases">
        <authorList>
            <person name="Lanie J.A."/>
            <person name="Ng W.-L."/>
            <person name="Kazmierczak K.M."/>
            <person name="Andrzejewski T.M."/>
            <person name="Davidsen T.M."/>
            <person name="Wayne K.J."/>
            <person name="Tettelin H."/>
            <person name="Glass J.I."/>
            <person name="Rusch D."/>
            <person name="Podicherti R."/>
            <person name="Tsui H.-C.T."/>
            <person name="Winkler M.E."/>
        </authorList>
    </citation>
    <scope>NUCLEOTIDE SEQUENCE</scope>
</reference>
<name>A0A382KPK7_9ZZZZ</name>
<feature type="coiled-coil region" evidence="3">
    <location>
        <begin position="73"/>
        <end position="123"/>
    </location>
</feature>
<dbReference type="GO" id="GO:0050821">
    <property type="term" value="P:protein stabilization"/>
    <property type="evidence" value="ECO:0007669"/>
    <property type="project" value="TreeGrafter"/>
</dbReference>
<keyword evidence="2" id="KW-0732">Signal</keyword>
<dbReference type="AlphaFoldDB" id="A0A382KPK7"/>
<protein>
    <recommendedName>
        <fullName evidence="5">Outer membrane chaperone Skp (OmpH)</fullName>
    </recommendedName>
</protein>
<dbReference type="EMBL" id="UINC01081492">
    <property type="protein sequence ID" value="SVC25393.1"/>
    <property type="molecule type" value="Genomic_DNA"/>
</dbReference>
<sequence length="213" mass="24107">MLSICKNFIFLFLVLFFCLNTIPVTAGEADSKKTRTVKSEKAPIPRIAIINLQKLMQASTAAQSLRKQVENVATKTRDLIAKKEDEMRDAQRELAKQKTVLAKDVFEKKKQAWEKKVKLLNDDVESRKEGIARASDAAVLKIQKEIASILDKVTERKKVNVVLRTDQVMQYSPNLDVTAEVLTELNNNLKDVKLDMKAGLKKKKKEKTPAPKD</sequence>
<evidence type="ECO:0000256" key="1">
    <source>
        <dbReference type="ARBA" id="ARBA00009091"/>
    </source>
</evidence>
<dbReference type="GO" id="GO:0005829">
    <property type="term" value="C:cytosol"/>
    <property type="evidence" value="ECO:0007669"/>
    <property type="project" value="TreeGrafter"/>
</dbReference>
<accession>A0A382KPK7</accession>
<gene>
    <name evidence="4" type="ORF">METZ01_LOCUS278247</name>
</gene>
<evidence type="ECO:0000256" key="3">
    <source>
        <dbReference type="SAM" id="Coils"/>
    </source>
</evidence>
<dbReference type="Gene3D" id="3.30.910.20">
    <property type="entry name" value="Skp domain"/>
    <property type="match status" value="1"/>
</dbReference>
<dbReference type="SMART" id="SM00935">
    <property type="entry name" value="OmpH"/>
    <property type="match status" value="1"/>
</dbReference>
<proteinExistence type="inferred from homology"/>
<comment type="similarity">
    <text evidence="1">Belongs to the Skp family.</text>
</comment>
<dbReference type="Pfam" id="PF03938">
    <property type="entry name" value="OmpH"/>
    <property type="match status" value="1"/>
</dbReference>
<keyword evidence="3" id="KW-0175">Coiled coil</keyword>
<evidence type="ECO:0000256" key="2">
    <source>
        <dbReference type="ARBA" id="ARBA00022729"/>
    </source>
</evidence>